<gene>
    <name evidence="1" type="ORF">UFOPK3564_01937</name>
</gene>
<evidence type="ECO:0000313" key="1">
    <source>
        <dbReference type="EMBL" id="CAB4922860.1"/>
    </source>
</evidence>
<name>A0A6J7HY51_9ZZZZ</name>
<dbReference type="EMBL" id="CAFBMK010000115">
    <property type="protein sequence ID" value="CAB4922860.1"/>
    <property type="molecule type" value="Genomic_DNA"/>
</dbReference>
<proteinExistence type="predicted"/>
<dbReference type="AlphaFoldDB" id="A0A6J7HY51"/>
<reference evidence="1" key="1">
    <citation type="submission" date="2020-05" db="EMBL/GenBank/DDBJ databases">
        <authorList>
            <person name="Chiriac C."/>
            <person name="Salcher M."/>
            <person name="Ghai R."/>
            <person name="Kavagutti S V."/>
        </authorList>
    </citation>
    <scope>NUCLEOTIDE SEQUENCE</scope>
</reference>
<organism evidence="1">
    <name type="scientific">freshwater metagenome</name>
    <dbReference type="NCBI Taxonomy" id="449393"/>
    <lineage>
        <taxon>unclassified sequences</taxon>
        <taxon>metagenomes</taxon>
        <taxon>ecological metagenomes</taxon>
    </lineage>
</organism>
<sequence>MAIGRPSPEVRVRARQELRGKETTAVVVELQNTGPRALLRVPVALRLVAGGEERYANDQDGGDELLLRVPVLPPRSRVTWVNGNVPVAEEGARLDVVLGAPTRRSRRPAAPLRITGLERSAEDTGEDGVAVVGVVHNDLRREQTEVPVYVTVRDRGRIVAAGATRVPEIAARRSAPFEAVVVGDARRGRLAAQALPTTLPKTPRSR</sequence>
<protein>
    <submittedName>
        <fullName evidence="1">Unannotated protein</fullName>
    </submittedName>
</protein>
<accession>A0A6J7HY51</accession>